<protein>
    <submittedName>
        <fullName evidence="5">Acetyltransferase</fullName>
    </submittedName>
</protein>
<reference evidence="5" key="2">
    <citation type="submission" date="2020-09" db="EMBL/GenBank/DDBJ databases">
        <authorList>
            <person name="Sun Q."/>
            <person name="Zhou Y."/>
        </authorList>
    </citation>
    <scope>NUCLEOTIDE SEQUENCE</scope>
    <source>
        <strain evidence="5">CGMCC 1.12924</strain>
    </source>
</reference>
<evidence type="ECO:0000313" key="6">
    <source>
        <dbReference type="Proteomes" id="UP000652231"/>
    </source>
</evidence>
<dbReference type="NCBIfam" id="TIGR03570">
    <property type="entry name" value="NeuD_NnaD"/>
    <property type="match status" value="1"/>
</dbReference>
<dbReference type="RefSeq" id="WP_188443063.1">
    <property type="nucleotide sequence ID" value="NZ_BMGK01000012.1"/>
</dbReference>
<dbReference type="InterPro" id="IPR050179">
    <property type="entry name" value="Trans_hexapeptide_repeat"/>
</dbReference>
<dbReference type="PANTHER" id="PTHR43300:SF7">
    <property type="entry name" value="UDP-N-ACETYLBACILLOSAMINE N-ACETYLTRANSFERASE"/>
    <property type="match status" value="1"/>
</dbReference>
<gene>
    <name evidence="5" type="ORF">GCM10011312_25000</name>
</gene>
<dbReference type="EMBL" id="BMGK01000012">
    <property type="protein sequence ID" value="GGE00534.1"/>
    <property type="molecule type" value="Genomic_DNA"/>
</dbReference>
<feature type="domain" description="PglD N-terminal" evidence="4">
    <location>
        <begin position="4"/>
        <end position="75"/>
    </location>
</feature>
<feature type="site" description="Increases basicity of active site His" evidence="2">
    <location>
        <position position="131"/>
    </location>
</feature>
<evidence type="ECO:0000313" key="5">
    <source>
        <dbReference type="EMBL" id="GGE00534.1"/>
    </source>
</evidence>
<dbReference type="SUPFAM" id="SSF51161">
    <property type="entry name" value="Trimeric LpxA-like enzymes"/>
    <property type="match status" value="1"/>
</dbReference>
<reference evidence="5" key="1">
    <citation type="journal article" date="2014" name="Int. J. Syst. Evol. Microbiol.">
        <title>Complete genome sequence of Corynebacterium casei LMG S-19264T (=DSM 44701T), isolated from a smear-ripened cheese.</title>
        <authorList>
            <consortium name="US DOE Joint Genome Institute (JGI-PGF)"/>
            <person name="Walter F."/>
            <person name="Albersmeier A."/>
            <person name="Kalinowski J."/>
            <person name="Ruckert C."/>
        </authorList>
    </citation>
    <scope>NUCLEOTIDE SEQUENCE</scope>
    <source>
        <strain evidence="5">CGMCC 1.12924</strain>
    </source>
</reference>
<name>A0A8J2VCJ7_9FLAO</name>
<dbReference type="Gene3D" id="2.160.10.10">
    <property type="entry name" value="Hexapeptide repeat proteins"/>
    <property type="match status" value="1"/>
</dbReference>
<dbReference type="InterPro" id="IPR020019">
    <property type="entry name" value="AcTrfase_PglD-like"/>
</dbReference>
<feature type="binding site" evidence="3">
    <location>
        <position position="160"/>
    </location>
    <ligand>
        <name>acetyl-CoA</name>
        <dbReference type="ChEBI" id="CHEBI:57288"/>
    </ligand>
</feature>
<dbReference type="Gene3D" id="3.40.50.20">
    <property type="match status" value="1"/>
</dbReference>
<feature type="binding site" evidence="3">
    <location>
        <position position="65"/>
    </location>
    <ligand>
        <name>substrate</name>
    </ligand>
</feature>
<feature type="binding site" evidence="3">
    <location>
        <position position="139"/>
    </location>
    <ligand>
        <name>acetyl-CoA</name>
        <dbReference type="ChEBI" id="CHEBI:57288"/>
    </ligand>
</feature>
<comment type="similarity">
    <text evidence="1">Belongs to the transferase hexapeptide repeat family.</text>
</comment>
<dbReference type="CDD" id="cd03360">
    <property type="entry name" value="LbH_AT_putative"/>
    <property type="match status" value="1"/>
</dbReference>
<keyword evidence="6" id="KW-1185">Reference proteome</keyword>
<dbReference type="InterPro" id="IPR041561">
    <property type="entry name" value="PglD_N"/>
</dbReference>
<comment type="caution">
    <text evidence="5">The sequence shown here is derived from an EMBL/GenBank/DDBJ whole genome shotgun (WGS) entry which is preliminary data.</text>
</comment>
<sequence length="200" mass="20972">MSQQLYVYGASGHGKVVIEIIEALGKKVVTIFDDDESISQLLEYPVLPKDKAHPDKNIPVLFAIGNNETRKNLAESNGFLVTEPLIHPSAIVSPRATLKSGTVVMPGAIINSQAEVGHHCIINSGAVVEHDCLLSDYVHISPNAALAGDVKVGEGTQIGIGAQVIQGINIGKWCTIGAGAVIIKDVPDGVTVVGNPGREV</sequence>
<organism evidence="5 6">
    <name type="scientific">Planktosalinus lacus</name>
    <dbReference type="NCBI Taxonomy" id="1526573"/>
    <lineage>
        <taxon>Bacteria</taxon>
        <taxon>Pseudomonadati</taxon>
        <taxon>Bacteroidota</taxon>
        <taxon>Flavobacteriia</taxon>
        <taxon>Flavobacteriales</taxon>
        <taxon>Flavobacteriaceae</taxon>
        <taxon>Planktosalinus</taxon>
    </lineage>
</organism>
<evidence type="ECO:0000256" key="3">
    <source>
        <dbReference type="PIRSR" id="PIRSR620019-2"/>
    </source>
</evidence>
<dbReference type="PANTHER" id="PTHR43300">
    <property type="entry name" value="ACETYLTRANSFERASE"/>
    <property type="match status" value="1"/>
</dbReference>
<dbReference type="InterPro" id="IPR011004">
    <property type="entry name" value="Trimer_LpxA-like_sf"/>
</dbReference>
<evidence type="ECO:0000259" key="4">
    <source>
        <dbReference type="Pfam" id="PF17836"/>
    </source>
</evidence>
<dbReference type="InterPro" id="IPR001451">
    <property type="entry name" value="Hexapep"/>
</dbReference>
<proteinExistence type="inferred from homology"/>
<evidence type="ECO:0000256" key="1">
    <source>
        <dbReference type="ARBA" id="ARBA00007274"/>
    </source>
</evidence>
<feature type="active site" description="Proton acceptor" evidence="2">
    <location>
        <position position="130"/>
    </location>
</feature>
<dbReference type="Pfam" id="PF17836">
    <property type="entry name" value="PglD_N"/>
    <property type="match status" value="1"/>
</dbReference>
<dbReference type="Proteomes" id="UP000652231">
    <property type="component" value="Unassembled WGS sequence"/>
</dbReference>
<dbReference type="AlphaFoldDB" id="A0A8J2VCJ7"/>
<feature type="binding site" evidence="3">
    <location>
        <begin position="11"/>
        <end position="13"/>
    </location>
    <ligand>
        <name>substrate</name>
    </ligand>
</feature>
<evidence type="ECO:0000256" key="2">
    <source>
        <dbReference type="PIRSR" id="PIRSR620019-1"/>
    </source>
</evidence>
<accession>A0A8J2VCJ7</accession>
<dbReference type="Pfam" id="PF00132">
    <property type="entry name" value="Hexapep"/>
    <property type="match status" value="1"/>
</dbReference>